<dbReference type="AlphaFoldDB" id="A0A7W9BCS1"/>
<evidence type="ECO:0000313" key="3">
    <source>
        <dbReference type="EMBL" id="MBB5714614.1"/>
    </source>
</evidence>
<dbReference type="RefSeq" id="WP_184056103.1">
    <property type="nucleotide sequence ID" value="NZ_JACIJK010000004.1"/>
</dbReference>
<proteinExistence type="predicted"/>
<keyword evidence="2" id="KW-0732">Signal</keyword>
<feature type="chain" id="PRO_5030846460" description="Circumsporozoite protein" evidence="2">
    <location>
        <begin position="21"/>
        <end position="81"/>
    </location>
</feature>
<accession>A0A7W9BCS1</accession>
<evidence type="ECO:0000313" key="4">
    <source>
        <dbReference type="Proteomes" id="UP000546200"/>
    </source>
</evidence>
<dbReference type="EMBL" id="JACIJK010000004">
    <property type="protein sequence ID" value="MBB5714614.1"/>
    <property type="molecule type" value="Genomic_DNA"/>
</dbReference>
<gene>
    <name evidence="3" type="ORF">FHS94_001450</name>
</gene>
<comment type="caution">
    <text evidence="3">The sequence shown here is derived from an EMBL/GenBank/DDBJ whole genome shotgun (WGS) entry which is preliminary data.</text>
</comment>
<name>A0A7W9BCS1_9SPHN</name>
<feature type="signal peptide" evidence="2">
    <location>
        <begin position="1"/>
        <end position="20"/>
    </location>
</feature>
<dbReference type="Proteomes" id="UP000546200">
    <property type="component" value="Unassembled WGS sequence"/>
</dbReference>
<evidence type="ECO:0008006" key="5">
    <source>
        <dbReference type="Google" id="ProtNLM"/>
    </source>
</evidence>
<sequence>MKKFAVILAAAGLVSVAACNRTPTEAAADNVSDNLEVQADNLQDLADNASTENQAAALTNASENAEDQADAVENSVENTSL</sequence>
<feature type="region of interest" description="Disordered" evidence="1">
    <location>
        <begin position="59"/>
        <end position="81"/>
    </location>
</feature>
<dbReference type="PROSITE" id="PS51257">
    <property type="entry name" value="PROKAR_LIPOPROTEIN"/>
    <property type="match status" value="1"/>
</dbReference>
<evidence type="ECO:0000256" key="2">
    <source>
        <dbReference type="SAM" id="SignalP"/>
    </source>
</evidence>
<protein>
    <recommendedName>
        <fullName evidence="5">Circumsporozoite protein</fullName>
    </recommendedName>
</protein>
<evidence type="ECO:0000256" key="1">
    <source>
        <dbReference type="SAM" id="MobiDB-lite"/>
    </source>
</evidence>
<organism evidence="3 4">
    <name type="scientific">Sphingomonas aerophila</name>
    <dbReference type="NCBI Taxonomy" id="1344948"/>
    <lineage>
        <taxon>Bacteria</taxon>
        <taxon>Pseudomonadati</taxon>
        <taxon>Pseudomonadota</taxon>
        <taxon>Alphaproteobacteria</taxon>
        <taxon>Sphingomonadales</taxon>
        <taxon>Sphingomonadaceae</taxon>
        <taxon>Sphingomonas</taxon>
    </lineage>
</organism>
<reference evidence="3 4" key="1">
    <citation type="submission" date="2020-08" db="EMBL/GenBank/DDBJ databases">
        <title>Genomic Encyclopedia of Type Strains, Phase IV (KMG-IV): sequencing the most valuable type-strain genomes for metagenomic binning, comparative biology and taxonomic classification.</title>
        <authorList>
            <person name="Goeker M."/>
        </authorList>
    </citation>
    <scope>NUCLEOTIDE SEQUENCE [LARGE SCALE GENOMIC DNA]</scope>
    <source>
        <strain evidence="3 4">DSM 100044</strain>
    </source>
</reference>
<keyword evidence="4" id="KW-1185">Reference proteome</keyword>